<evidence type="ECO:0000256" key="7">
    <source>
        <dbReference type="ARBA" id="ARBA00022679"/>
    </source>
</evidence>
<dbReference type="GO" id="GO:0005737">
    <property type="term" value="C:cytoplasm"/>
    <property type="evidence" value="ECO:0007669"/>
    <property type="project" value="UniProtKB-SubCell"/>
</dbReference>
<dbReference type="InterPro" id="IPR019410">
    <property type="entry name" value="Methyltransf_16"/>
</dbReference>
<dbReference type="InterPro" id="IPR025800">
    <property type="entry name" value="CaM-Lys-N-MeTrfase"/>
</dbReference>
<dbReference type="EnsemblPlants" id="KQK20566">
    <property type="protein sequence ID" value="KQK20566"/>
    <property type="gene ID" value="BRADI_1g55354v3"/>
</dbReference>
<evidence type="ECO:0000256" key="3">
    <source>
        <dbReference type="ARBA" id="ARBA00011914"/>
    </source>
</evidence>
<reference evidence="9 10" key="1">
    <citation type="journal article" date="2010" name="Nature">
        <title>Genome sequencing and analysis of the model grass Brachypodium distachyon.</title>
        <authorList>
            <consortium name="International Brachypodium Initiative"/>
        </authorList>
    </citation>
    <scope>NUCLEOTIDE SEQUENCE [LARGE SCALE GENOMIC DNA]</scope>
    <source>
        <strain evidence="9 10">Bd21</strain>
    </source>
</reference>
<evidence type="ECO:0000256" key="2">
    <source>
        <dbReference type="ARBA" id="ARBA00004496"/>
    </source>
</evidence>
<dbReference type="EMBL" id="CM000880">
    <property type="protein sequence ID" value="KQK20566.1"/>
    <property type="molecule type" value="Genomic_DNA"/>
</dbReference>
<evidence type="ECO:0000256" key="6">
    <source>
        <dbReference type="ARBA" id="ARBA00022603"/>
    </source>
</evidence>
<dbReference type="AlphaFoldDB" id="A0A0Q3NSX4"/>
<dbReference type="GO" id="GO:0018025">
    <property type="term" value="F:calmodulin-lysine N-methyltransferase activity"/>
    <property type="evidence" value="ECO:0007669"/>
    <property type="project" value="UniProtKB-EC"/>
</dbReference>
<keyword evidence="8" id="KW-0539">Nucleus</keyword>
<keyword evidence="6" id="KW-0489">Methyltransferase</keyword>
<comment type="subcellular location">
    <subcellularLocation>
        <location evidence="2">Cytoplasm</location>
    </subcellularLocation>
    <subcellularLocation>
        <location evidence="1">Nucleus</location>
    </subcellularLocation>
</comment>
<evidence type="ECO:0000313" key="9">
    <source>
        <dbReference type="EMBL" id="KQK20566.1"/>
    </source>
</evidence>
<keyword evidence="7" id="KW-0808">Transferase</keyword>
<name>A0A0Q3NSX4_BRADI</name>
<dbReference type="Gramene" id="KQK20566">
    <property type="protein sequence ID" value="KQK20566"/>
    <property type="gene ID" value="BRADI_1g55354v3"/>
</dbReference>
<dbReference type="GO" id="GO:0005634">
    <property type="term" value="C:nucleus"/>
    <property type="evidence" value="ECO:0007669"/>
    <property type="project" value="UniProtKB-SubCell"/>
</dbReference>
<evidence type="ECO:0000313" key="11">
    <source>
        <dbReference type="Proteomes" id="UP000008810"/>
    </source>
</evidence>
<dbReference type="EC" id="2.1.1.60" evidence="3"/>
<accession>A0A0Q3NSX4</accession>
<dbReference type="Proteomes" id="UP000008810">
    <property type="component" value="Chromosome 1"/>
</dbReference>
<reference evidence="10" key="3">
    <citation type="submission" date="2018-08" db="UniProtKB">
        <authorList>
            <consortium name="EnsemblPlants"/>
        </authorList>
    </citation>
    <scope>IDENTIFICATION</scope>
    <source>
        <strain evidence="10">cv. Bd21</strain>
    </source>
</reference>
<dbReference type="Pfam" id="PF10294">
    <property type="entry name" value="Methyltransf_16"/>
    <property type="match status" value="1"/>
</dbReference>
<evidence type="ECO:0000256" key="8">
    <source>
        <dbReference type="ARBA" id="ARBA00023242"/>
    </source>
</evidence>
<dbReference type="InParanoid" id="A0A0Q3NSX4"/>
<dbReference type="Gene3D" id="3.40.50.150">
    <property type="entry name" value="Vaccinia Virus protein VP39"/>
    <property type="match status" value="1"/>
</dbReference>
<keyword evidence="5" id="KW-0963">Cytoplasm</keyword>
<keyword evidence="11" id="KW-1185">Reference proteome</keyword>
<protein>
    <recommendedName>
        <fullName evidence="4">Calmodulin-lysine N-methyltransferase</fullName>
        <ecNumber evidence="3">2.1.1.60</ecNumber>
    </recommendedName>
</protein>
<dbReference type="GO" id="GO:0032259">
    <property type="term" value="P:methylation"/>
    <property type="evidence" value="ECO:0007669"/>
    <property type="project" value="UniProtKB-KW"/>
</dbReference>
<evidence type="ECO:0000256" key="4">
    <source>
        <dbReference type="ARBA" id="ARBA00020594"/>
    </source>
</evidence>
<sequence length="54" mass="6315">MQKLLAEPKVKSMILHWDQEKASDMFNSFDIILASDCTFFKHFHQSLARLVKSC</sequence>
<organism evidence="9">
    <name type="scientific">Brachypodium distachyon</name>
    <name type="common">Purple false brome</name>
    <name type="synonym">Trachynia distachya</name>
    <dbReference type="NCBI Taxonomy" id="15368"/>
    <lineage>
        <taxon>Eukaryota</taxon>
        <taxon>Viridiplantae</taxon>
        <taxon>Streptophyta</taxon>
        <taxon>Embryophyta</taxon>
        <taxon>Tracheophyta</taxon>
        <taxon>Spermatophyta</taxon>
        <taxon>Magnoliopsida</taxon>
        <taxon>Liliopsida</taxon>
        <taxon>Poales</taxon>
        <taxon>Poaceae</taxon>
        <taxon>BOP clade</taxon>
        <taxon>Pooideae</taxon>
        <taxon>Stipodae</taxon>
        <taxon>Brachypodieae</taxon>
        <taxon>Brachypodium</taxon>
    </lineage>
</organism>
<gene>
    <name evidence="9" type="ORF">BRADI_1g55354v3</name>
</gene>
<proteinExistence type="predicted"/>
<evidence type="ECO:0000256" key="1">
    <source>
        <dbReference type="ARBA" id="ARBA00004123"/>
    </source>
</evidence>
<dbReference type="InterPro" id="IPR029063">
    <property type="entry name" value="SAM-dependent_MTases_sf"/>
</dbReference>
<dbReference type="PANTHER" id="PTHR13539:SF3">
    <property type="entry name" value="CALMODULIN-LYSINE N-METHYLTRANSFERASE"/>
    <property type="match status" value="1"/>
</dbReference>
<reference evidence="9" key="2">
    <citation type="submission" date="2017-06" db="EMBL/GenBank/DDBJ databases">
        <title>WGS assembly of Brachypodium distachyon.</title>
        <authorList>
            <consortium name="The International Brachypodium Initiative"/>
            <person name="Lucas S."/>
            <person name="Harmon-Smith M."/>
            <person name="Lail K."/>
            <person name="Tice H."/>
            <person name="Grimwood J."/>
            <person name="Bruce D."/>
            <person name="Barry K."/>
            <person name="Shu S."/>
            <person name="Lindquist E."/>
            <person name="Wang M."/>
            <person name="Pitluck S."/>
            <person name="Vogel J.P."/>
            <person name="Garvin D.F."/>
            <person name="Mockler T.C."/>
            <person name="Schmutz J."/>
            <person name="Rokhsar D."/>
            <person name="Bevan M.W."/>
        </authorList>
    </citation>
    <scope>NUCLEOTIDE SEQUENCE</scope>
    <source>
        <strain evidence="9">Bd21</strain>
    </source>
</reference>
<dbReference type="STRING" id="15368.A0A0Q3NSX4"/>
<evidence type="ECO:0000256" key="5">
    <source>
        <dbReference type="ARBA" id="ARBA00022490"/>
    </source>
</evidence>
<evidence type="ECO:0000313" key="10">
    <source>
        <dbReference type="EnsemblPlants" id="KQK20566"/>
    </source>
</evidence>
<dbReference type="PANTHER" id="PTHR13539">
    <property type="entry name" value="CALMODULIN-LYSINE N-METHYLTRANSFERASE"/>
    <property type="match status" value="1"/>
</dbReference>